<dbReference type="InterPro" id="IPR032675">
    <property type="entry name" value="LRR_dom_sf"/>
</dbReference>
<evidence type="ECO:0000256" key="1">
    <source>
        <dbReference type="SAM" id="Coils"/>
    </source>
</evidence>
<evidence type="ECO:0000259" key="2">
    <source>
        <dbReference type="Pfam" id="PF12937"/>
    </source>
</evidence>
<dbReference type="EMBL" id="JAYKXP010000085">
    <property type="protein sequence ID" value="KAK7029008.1"/>
    <property type="molecule type" value="Genomic_DNA"/>
</dbReference>
<protein>
    <recommendedName>
        <fullName evidence="2">F-box domain-containing protein</fullName>
    </recommendedName>
</protein>
<dbReference type="Pfam" id="PF12937">
    <property type="entry name" value="F-box-like"/>
    <property type="match status" value="1"/>
</dbReference>
<feature type="domain" description="F-box" evidence="2">
    <location>
        <begin position="95"/>
        <end position="143"/>
    </location>
</feature>
<dbReference type="InterPro" id="IPR036047">
    <property type="entry name" value="F-box-like_dom_sf"/>
</dbReference>
<dbReference type="Gene3D" id="1.20.1280.50">
    <property type="match status" value="1"/>
</dbReference>
<dbReference type="Proteomes" id="UP001383192">
    <property type="component" value="Unassembled WGS sequence"/>
</dbReference>
<gene>
    <name evidence="3" type="ORF">VNI00_014718</name>
</gene>
<organism evidence="3 4">
    <name type="scientific">Paramarasmius palmivorus</name>
    <dbReference type="NCBI Taxonomy" id="297713"/>
    <lineage>
        <taxon>Eukaryota</taxon>
        <taxon>Fungi</taxon>
        <taxon>Dikarya</taxon>
        <taxon>Basidiomycota</taxon>
        <taxon>Agaricomycotina</taxon>
        <taxon>Agaricomycetes</taxon>
        <taxon>Agaricomycetidae</taxon>
        <taxon>Agaricales</taxon>
        <taxon>Marasmiineae</taxon>
        <taxon>Marasmiaceae</taxon>
        <taxon>Paramarasmius</taxon>
    </lineage>
</organism>
<reference evidence="3 4" key="1">
    <citation type="submission" date="2024-01" db="EMBL/GenBank/DDBJ databases">
        <title>A draft genome for a cacao thread blight-causing isolate of Paramarasmius palmivorus.</title>
        <authorList>
            <person name="Baruah I.K."/>
            <person name="Bukari Y."/>
            <person name="Amoako-Attah I."/>
            <person name="Meinhardt L.W."/>
            <person name="Bailey B.A."/>
            <person name="Cohen S.P."/>
        </authorList>
    </citation>
    <scope>NUCLEOTIDE SEQUENCE [LARGE SCALE GENOMIC DNA]</scope>
    <source>
        <strain evidence="3 4">GH-12</strain>
    </source>
</reference>
<name>A0AAW0BRW8_9AGAR</name>
<comment type="caution">
    <text evidence="3">The sequence shown here is derived from an EMBL/GenBank/DDBJ whole genome shotgun (WGS) entry which is preliminary data.</text>
</comment>
<dbReference type="AlphaFoldDB" id="A0AAW0BRW8"/>
<dbReference type="SUPFAM" id="SSF52047">
    <property type="entry name" value="RNI-like"/>
    <property type="match status" value="1"/>
</dbReference>
<proteinExistence type="predicted"/>
<evidence type="ECO:0000313" key="3">
    <source>
        <dbReference type="EMBL" id="KAK7029008.1"/>
    </source>
</evidence>
<sequence length="561" mass="63924">MNWVDHAVSYSTMVNRLDASLSAASSSIAKIFHHTITSLERRMVNQFLIDAERALNEYEVDIKKHKAAIIALEGKHSQLKKKADKYRSLLSPVHRIPPEVLARIFHACRNHGPLTSQPTMMKITEVCRRWRDVALSAPYLWSSFISFDFNEWIYHHDTFEPLDRIIPLLLMRTQACPLDIHLNFAYLKDEQMSTCIASCKDVFAASHRWRHATIGITPRSYHQPAFEAIRGQLPQLRSLDLTLGDWVTAAESFGHLDIFRDCPSLHSFKLRIHEQFRHSPDNILLPYPQLRNVAFDAFNIQNLLPCLSTAFSHAVHLDIEDFVPSSTTGESHALLGSVQHLKLTTKWQDQSSFIFGLATLPHLLTLEVNGASTLSLESRPILPNLWRTFDEKLVVEFIKRSACDLTSLTLKSIPATDFQTITLLRLMPTLTHLHIEEVDQVYNGSDKDFNNRILTTTFFHHLMIDDENASDTCTPPFLPRLTELVFTASRLGLDQNALLDAITSRYQHDSGNGFASLRSLSLTVFCRGREPELPPLRCFTSLKYFQATGLLLKLTPDDWEA</sequence>
<feature type="coiled-coil region" evidence="1">
    <location>
        <begin position="48"/>
        <end position="82"/>
    </location>
</feature>
<dbReference type="Gene3D" id="3.80.10.10">
    <property type="entry name" value="Ribonuclease Inhibitor"/>
    <property type="match status" value="1"/>
</dbReference>
<keyword evidence="4" id="KW-1185">Reference proteome</keyword>
<keyword evidence="1" id="KW-0175">Coiled coil</keyword>
<dbReference type="PANTHER" id="PTHR38926">
    <property type="entry name" value="F-BOX DOMAIN CONTAINING PROTEIN, EXPRESSED"/>
    <property type="match status" value="1"/>
</dbReference>
<dbReference type="InterPro" id="IPR001810">
    <property type="entry name" value="F-box_dom"/>
</dbReference>
<dbReference type="PANTHER" id="PTHR38926:SF5">
    <property type="entry name" value="F-BOX AND LEUCINE-RICH REPEAT PROTEIN 6"/>
    <property type="match status" value="1"/>
</dbReference>
<dbReference type="SUPFAM" id="SSF81383">
    <property type="entry name" value="F-box domain"/>
    <property type="match status" value="1"/>
</dbReference>
<accession>A0AAW0BRW8</accession>
<evidence type="ECO:0000313" key="4">
    <source>
        <dbReference type="Proteomes" id="UP001383192"/>
    </source>
</evidence>